<gene>
    <name evidence="1" type="ORF">S06H3_60546</name>
</gene>
<name>X1RQ30_9ZZZZ</name>
<protein>
    <submittedName>
        <fullName evidence="1">Uncharacterized protein</fullName>
    </submittedName>
</protein>
<dbReference type="EMBL" id="BARV01039517">
    <property type="protein sequence ID" value="GAI57614.1"/>
    <property type="molecule type" value="Genomic_DNA"/>
</dbReference>
<dbReference type="AlphaFoldDB" id="X1RQ30"/>
<reference evidence="1" key="1">
    <citation type="journal article" date="2014" name="Front. Microbiol.">
        <title>High frequency of phylogenetically diverse reductive dehalogenase-homologous genes in deep subseafloor sedimentary metagenomes.</title>
        <authorList>
            <person name="Kawai M."/>
            <person name="Futagami T."/>
            <person name="Toyoda A."/>
            <person name="Takaki Y."/>
            <person name="Nishi S."/>
            <person name="Hori S."/>
            <person name="Arai W."/>
            <person name="Tsubouchi T."/>
            <person name="Morono Y."/>
            <person name="Uchiyama I."/>
            <person name="Ito T."/>
            <person name="Fujiyama A."/>
            <person name="Inagaki F."/>
            <person name="Takami H."/>
        </authorList>
    </citation>
    <scope>NUCLEOTIDE SEQUENCE</scope>
    <source>
        <strain evidence="1">Expedition CK06-06</strain>
    </source>
</reference>
<proteinExistence type="predicted"/>
<accession>X1RQ30</accession>
<feature type="non-terminal residue" evidence="1">
    <location>
        <position position="40"/>
    </location>
</feature>
<comment type="caution">
    <text evidence="1">The sequence shown here is derived from an EMBL/GenBank/DDBJ whole genome shotgun (WGS) entry which is preliminary data.</text>
</comment>
<organism evidence="1">
    <name type="scientific">marine sediment metagenome</name>
    <dbReference type="NCBI Taxonomy" id="412755"/>
    <lineage>
        <taxon>unclassified sequences</taxon>
        <taxon>metagenomes</taxon>
        <taxon>ecological metagenomes</taxon>
    </lineage>
</organism>
<evidence type="ECO:0000313" key="1">
    <source>
        <dbReference type="EMBL" id="GAI57614.1"/>
    </source>
</evidence>
<sequence>MRPGAFFYIEFSDSEGHLSAGVSLEYRTEELALADAVSEA</sequence>